<dbReference type="GO" id="GO:0009055">
    <property type="term" value="F:electron transfer activity"/>
    <property type="evidence" value="ECO:0007669"/>
    <property type="project" value="InterPro"/>
</dbReference>
<dbReference type="Proteomes" id="UP000652231">
    <property type="component" value="Unassembled WGS sequence"/>
</dbReference>
<dbReference type="Gene3D" id="1.10.760.10">
    <property type="entry name" value="Cytochrome c-like domain"/>
    <property type="match status" value="1"/>
</dbReference>
<gene>
    <name evidence="7" type="ORF">GCM10011312_05610</name>
</gene>
<dbReference type="GO" id="GO:0046872">
    <property type="term" value="F:metal ion binding"/>
    <property type="evidence" value="ECO:0007669"/>
    <property type="project" value="UniProtKB-KW"/>
</dbReference>
<keyword evidence="5" id="KW-0732">Signal</keyword>
<evidence type="ECO:0000256" key="3">
    <source>
        <dbReference type="ARBA" id="ARBA00023004"/>
    </source>
</evidence>
<name>A0A8J2V8U3_9FLAO</name>
<feature type="domain" description="Cytochrome c" evidence="6">
    <location>
        <begin position="76"/>
        <end position="166"/>
    </location>
</feature>
<evidence type="ECO:0000256" key="5">
    <source>
        <dbReference type="SAM" id="SignalP"/>
    </source>
</evidence>
<dbReference type="Pfam" id="PF00034">
    <property type="entry name" value="Cytochrom_C"/>
    <property type="match status" value="1"/>
</dbReference>
<dbReference type="AlphaFoldDB" id="A0A8J2V8U3"/>
<evidence type="ECO:0000256" key="1">
    <source>
        <dbReference type="ARBA" id="ARBA00022617"/>
    </source>
</evidence>
<dbReference type="InterPro" id="IPR036909">
    <property type="entry name" value="Cyt_c-like_dom_sf"/>
</dbReference>
<dbReference type="PROSITE" id="PS51007">
    <property type="entry name" value="CYTC"/>
    <property type="match status" value="1"/>
</dbReference>
<evidence type="ECO:0000256" key="2">
    <source>
        <dbReference type="ARBA" id="ARBA00022723"/>
    </source>
</evidence>
<comment type="caution">
    <text evidence="7">The sequence shown here is derived from an EMBL/GenBank/DDBJ whole genome shotgun (WGS) entry which is preliminary data.</text>
</comment>
<keyword evidence="2 4" id="KW-0479">Metal-binding</keyword>
<proteinExistence type="predicted"/>
<dbReference type="EMBL" id="BMGK01000002">
    <property type="protein sequence ID" value="GGD84475.1"/>
    <property type="molecule type" value="Genomic_DNA"/>
</dbReference>
<dbReference type="InterPro" id="IPR009056">
    <property type="entry name" value="Cyt_c-like_dom"/>
</dbReference>
<dbReference type="GO" id="GO:0020037">
    <property type="term" value="F:heme binding"/>
    <property type="evidence" value="ECO:0007669"/>
    <property type="project" value="InterPro"/>
</dbReference>
<keyword evidence="1 4" id="KW-0349">Heme</keyword>
<evidence type="ECO:0000256" key="4">
    <source>
        <dbReference type="PROSITE-ProRule" id="PRU00433"/>
    </source>
</evidence>
<feature type="signal peptide" evidence="5">
    <location>
        <begin position="1"/>
        <end position="21"/>
    </location>
</feature>
<evidence type="ECO:0000259" key="6">
    <source>
        <dbReference type="PROSITE" id="PS51007"/>
    </source>
</evidence>
<reference evidence="7" key="1">
    <citation type="journal article" date="2014" name="Int. J. Syst. Evol. Microbiol.">
        <title>Complete genome sequence of Corynebacterium casei LMG S-19264T (=DSM 44701T), isolated from a smear-ripened cheese.</title>
        <authorList>
            <consortium name="US DOE Joint Genome Institute (JGI-PGF)"/>
            <person name="Walter F."/>
            <person name="Albersmeier A."/>
            <person name="Kalinowski J."/>
            <person name="Ruckert C."/>
        </authorList>
    </citation>
    <scope>NUCLEOTIDE SEQUENCE</scope>
    <source>
        <strain evidence="7">CGMCC 1.12924</strain>
    </source>
</reference>
<reference evidence="7" key="2">
    <citation type="submission" date="2020-09" db="EMBL/GenBank/DDBJ databases">
        <authorList>
            <person name="Sun Q."/>
            <person name="Zhou Y."/>
        </authorList>
    </citation>
    <scope>NUCLEOTIDE SEQUENCE</scope>
    <source>
        <strain evidence="7">CGMCC 1.12924</strain>
    </source>
</reference>
<dbReference type="PROSITE" id="PS51257">
    <property type="entry name" value="PROKAR_LIPOPROTEIN"/>
    <property type="match status" value="1"/>
</dbReference>
<protein>
    <recommendedName>
        <fullName evidence="6">Cytochrome c domain-containing protein</fullName>
    </recommendedName>
</protein>
<dbReference type="SUPFAM" id="SSF46626">
    <property type="entry name" value="Cytochrome c"/>
    <property type="match status" value="1"/>
</dbReference>
<accession>A0A8J2V8U3</accession>
<sequence>MKSILKTALLLFATISLISCGGGEKEEKKDIKIGDYSKKETKKETKATSSADMIDMSNKGIGPVKSVTIGDGIDDTMATHGEDVFQKMCSACHKMDKKFIGPKIADVTNRRAPEWIMNMILNPEEMIAKDPIAKQLLIESNMAVMANQNVSEEDARAILEYFRKYDTQ</sequence>
<evidence type="ECO:0000313" key="8">
    <source>
        <dbReference type="Proteomes" id="UP000652231"/>
    </source>
</evidence>
<organism evidence="7 8">
    <name type="scientific">Planktosalinus lacus</name>
    <dbReference type="NCBI Taxonomy" id="1526573"/>
    <lineage>
        <taxon>Bacteria</taxon>
        <taxon>Pseudomonadati</taxon>
        <taxon>Bacteroidota</taxon>
        <taxon>Flavobacteriia</taxon>
        <taxon>Flavobacteriales</taxon>
        <taxon>Flavobacteriaceae</taxon>
        <taxon>Planktosalinus</taxon>
    </lineage>
</organism>
<keyword evidence="8" id="KW-1185">Reference proteome</keyword>
<evidence type="ECO:0000313" key="7">
    <source>
        <dbReference type="EMBL" id="GGD84475.1"/>
    </source>
</evidence>
<keyword evidence="3 4" id="KW-0408">Iron</keyword>
<dbReference type="RefSeq" id="WP_188439271.1">
    <property type="nucleotide sequence ID" value="NZ_BMGK01000002.1"/>
</dbReference>
<feature type="chain" id="PRO_5035236179" description="Cytochrome c domain-containing protein" evidence="5">
    <location>
        <begin position="22"/>
        <end position="168"/>
    </location>
</feature>